<dbReference type="OrthoDB" id="4907at2157"/>
<dbReference type="Pfam" id="PF16363">
    <property type="entry name" value="GDP_Man_Dehyd"/>
    <property type="match status" value="1"/>
</dbReference>
<dbReference type="InterPro" id="IPR016040">
    <property type="entry name" value="NAD(P)-bd_dom"/>
</dbReference>
<evidence type="ECO:0000256" key="3">
    <source>
        <dbReference type="ARBA" id="ARBA00023239"/>
    </source>
</evidence>
<keyword evidence="6" id="KW-1185">Reference proteome</keyword>
<accession>S2ES45</accession>
<keyword evidence="2" id="KW-0520">NAD</keyword>
<comment type="caution">
    <text evidence="5">The sequence shown here is derived from an EMBL/GenBank/DDBJ whole genome shotgun (WGS) entry which is preliminary data.</text>
</comment>
<comment type="cofactor">
    <cofactor evidence="1">
        <name>NAD(+)</name>
        <dbReference type="ChEBI" id="CHEBI:57540"/>
    </cofactor>
</comment>
<evidence type="ECO:0000256" key="1">
    <source>
        <dbReference type="ARBA" id="ARBA00001911"/>
    </source>
</evidence>
<evidence type="ECO:0000259" key="4">
    <source>
        <dbReference type="Pfam" id="PF16363"/>
    </source>
</evidence>
<dbReference type="AlphaFoldDB" id="S2ES45"/>
<dbReference type="CDD" id="cd05246">
    <property type="entry name" value="dTDP_GD_SDR_e"/>
    <property type="match status" value="1"/>
</dbReference>
<protein>
    <submittedName>
        <fullName evidence="5">dTDP-glucose 4,6-dehydratase</fullName>
        <ecNumber evidence="5">4.2.1.46</ecNumber>
    </submittedName>
</protein>
<dbReference type="Gene3D" id="3.90.25.10">
    <property type="entry name" value="UDP-galactose 4-epimerase, domain 1"/>
    <property type="match status" value="1"/>
</dbReference>
<proteinExistence type="predicted"/>
<dbReference type="EC" id="4.2.1.46" evidence="5"/>
<dbReference type="NCBIfam" id="TIGR01181">
    <property type="entry name" value="dTDP_gluc_dehyt"/>
    <property type="match status" value="1"/>
</dbReference>
<name>S2ES45_9ARCH</name>
<dbReference type="InterPro" id="IPR036291">
    <property type="entry name" value="NAD(P)-bd_dom_sf"/>
</dbReference>
<feature type="domain" description="NAD(P)-binding" evidence="4">
    <location>
        <begin position="4"/>
        <end position="301"/>
    </location>
</feature>
<dbReference type="Proteomes" id="UP000014065">
    <property type="component" value="Unassembled WGS sequence"/>
</dbReference>
<dbReference type="SUPFAM" id="SSF51735">
    <property type="entry name" value="NAD(P)-binding Rossmann-fold domains"/>
    <property type="match status" value="1"/>
</dbReference>
<evidence type="ECO:0000313" key="5">
    <source>
        <dbReference type="EMBL" id="EPA05244.1"/>
    </source>
</evidence>
<dbReference type="RefSeq" id="WP_010192821.1">
    <property type="nucleotide sequence ID" value="NZ_AHJG01000197.1"/>
</dbReference>
<sequence length="331" mass="37627">MKLLVTGGLGFIGSNFILDILLRFPNYEIINIDAEIEGSSHNNLKDIKKNRKYKFVKGNITNQLLIDKLISKVDIVFNFAAESHVDRSILSPKNFIKSNIVGMFTILESVRKYKKKLIQISTDEVFGSINKGSASEESHLNPSSPYSSSKASAELLVNSYVKTYGIEAIVTRCTNNFGPRQHTEKLIPRIILFAKNDQKIPIYGSGKAVRDWIYVKDHCNAIIEIYKSGKWGESYNISANNEMDNITIVKKILKILGKPSDLFYHTEDRPGHDLRYSLDSSKIRKQLKWKTEFGFDDALEQTVNWYLSNKNLLKKVNSKTLAPIPWKSGTK</sequence>
<organism evidence="5 6">
    <name type="scientific">Candidatus Nitrosarchaeum limnium BG20</name>
    <dbReference type="NCBI Taxonomy" id="859192"/>
    <lineage>
        <taxon>Archaea</taxon>
        <taxon>Nitrososphaerota</taxon>
        <taxon>Nitrososphaeria</taxon>
        <taxon>Nitrosopumilales</taxon>
        <taxon>Nitrosopumilaceae</taxon>
        <taxon>Nitrosarchaeum</taxon>
    </lineage>
</organism>
<evidence type="ECO:0000256" key="2">
    <source>
        <dbReference type="ARBA" id="ARBA00023027"/>
    </source>
</evidence>
<reference evidence="5 6" key="1">
    <citation type="journal article" date="2012" name="J. Bacteriol.">
        <title>Genome Sequence of "Candidatus Nitrosoarchaeum limnia" BG20, a Low-Salinity Ammonia-Oxidizing Archaeon from the San Francisco Bay Estuary.</title>
        <authorList>
            <person name="Mosier A.C."/>
            <person name="Allen E.E."/>
            <person name="Kim M."/>
            <person name="Ferriera S."/>
            <person name="Francis C.A."/>
        </authorList>
    </citation>
    <scope>NUCLEOTIDE SEQUENCE [LARGE SCALE GENOMIC DNA]</scope>
    <source>
        <strain evidence="5 6">BG20</strain>
    </source>
</reference>
<dbReference type="Gene3D" id="3.40.50.720">
    <property type="entry name" value="NAD(P)-binding Rossmann-like Domain"/>
    <property type="match status" value="1"/>
</dbReference>
<dbReference type="GO" id="GO:0009225">
    <property type="term" value="P:nucleotide-sugar metabolic process"/>
    <property type="evidence" value="ECO:0007669"/>
    <property type="project" value="InterPro"/>
</dbReference>
<dbReference type="PATRIC" id="fig|859192.6.peg.1505"/>
<keyword evidence="3 5" id="KW-0456">Lyase</keyword>
<dbReference type="PANTHER" id="PTHR43000">
    <property type="entry name" value="DTDP-D-GLUCOSE 4,6-DEHYDRATASE-RELATED"/>
    <property type="match status" value="1"/>
</dbReference>
<dbReference type="EMBL" id="AHJG01000197">
    <property type="protein sequence ID" value="EPA05244.1"/>
    <property type="molecule type" value="Genomic_DNA"/>
</dbReference>
<evidence type="ECO:0000313" key="6">
    <source>
        <dbReference type="Proteomes" id="UP000014065"/>
    </source>
</evidence>
<dbReference type="GO" id="GO:0008460">
    <property type="term" value="F:dTDP-glucose 4,6-dehydratase activity"/>
    <property type="evidence" value="ECO:0007669"/>
    <property type="project" value="UniProtKB-EC"/>
</dbReference>
<dbReference type="InterPro" id="IPR005888">
    <property type="entry name" value="dTDP_Gluc_deHydtase"/>
</dbReference>
<gene>
    <name evidence="5" type="primary">rfbB_1</name>
    <name evidence="5" type="ORF">BG20_I0199</name>
</gene>